<comment type="caution">
    <text evidence="12">The sequence shown here is derived from an EMBL/GenBank/DDBJ whole genome shotgun (WGS) entry which is preliminary data.</text>
</comment>
<dbReference type="Pfam" id="PF12482">
    <property type="entry name" value="DUF3701"/>
    <property type="match status" value="1"/>
</dbReference>
<organism evidence="12 13">
    <name type="scientific">Azohydromonas lata</name>
    <dbReference type="NCBI Taxonomy" id="45677"/>
    <lineage>
        <taxon>Bacteria</taxon>
        <taxon>Pseudomonadati</taxon>
        <taxon>Pseudomonadota</taxon>
        <taxon>Betaproteobacteria</taxon>
        <taxon>Burkholderiales</taxon>
        <taxon>Sphaerotilaceae</taxon>
        <taxon>Azohydromonas</taxon>
    </lineage>
</organism>
<dbReference type="InterPro" id="IPR011010">
    <property type="entry name" value="DNA_brk_join_enz"/>
</dbReference>
<keyword evidence="2" id="KW-0963">Cytoplasm</keyword>
<keyword evidence="8" id="KW-0131">Cell cycle</keyword>
<dbReference type="PROSITE" id="PS51898">
    <property type="entry name" value="TYR_RECOMBINASE"/>
    <property type="match status" value="1"/>
</dbReference>
<dbReference type="EMBL" id="JAXOJX010000003">
    <property type="protein sequence ID" value="MDZ5455677.1"/>
    <property type="molecule type" value="Genomic_DNA"/>
</dbReference>
<dbReference type="Proteomes" id="UP001293718">
    <property type="component" value="Unassembled WGS sequence"/>
</dbReference>
<keyword evidence="7" id="KW-0233">DNA recombination</keyword>
<sequence length="567" mass="61925">MKTRRSAAEPAQEQPLLELPDAAALSALRAWQEGLSSREAVGRFIPERRPAGGSSRSMIGHIRRQLAAFAASRQREDLARHFTGTARKGAAAARAVAQAVEALRSTPTPQPLIGDDVGRWLPPRVAAVLRKAGIRTLAELTLRVPRRRRWWTAVAGLGPAMATQVEAFFASHPELTERARALVAVPQQGDVRPWEHIAVPADVDGTQGAFRAPRASCSLRANNDYEAVQSWLALHEAPATQRAYRKEAERLLLWAIVERGVALSSLTTEDAVAYRAFLRHPAPRSRWIAPATARSSPLWRPFTGGLSPRSTAYALSVLSAMFRWLIDKRYVLANPFAGIRVRGMRAAGMDTTRGLSGAEWGLVRTVADALEWAYGWEPRAAQRMRFVLDFGFGTGLRASELVGATLGNIETDAGGDAWLHVVGKGSKAGKVVLPLIARGALETYLVQRRLPVSPAKWDPRTPLLGSLNGEAGITARRLWAAMKRFFSTAAAVLADVNPALAEKLNRASPHWLRHSHASHALEAGADLTTVRDNLRHASVSTTSLYLHADDERRARQIGAAFSGRRQR</sequence>
<dbReference type="RefSeq" id="WP_028999031.1">
    <property type="nucleotide sequence ID" value="NZ_JAXOJX010000003.1"/>
</dbReference>
<dbReference type="InterPro" id="IPR022169">
    <property type="entry name" value="DUF3701"/>
</dbReference>
<keyword evidence="13" id="KW-1185">Reference proteome</keyword>
<evidence type="ECO:0000256" key="6">
    <source>
        <dbReference type="ARBA" id="ARBA00023125"/>
    </source>
</evidence>
<reference evidence="12 13" key="1">
    <citation type="submission" date="2023-11" db="EMBL/GenBank/DDBJ databases">
        <title>Draft genome of Azohydromonas lata strain H1 (DSM1123), a polyhydroxyalkanoate producer.</title>
        <authorList>
            <person name="Traversa D."/>
            <person name="D'Addabbo P."/>
            <person name="Pazzani C."/>
            <person name="Manzari C."/>
            <person name="Chiara M."/>
            <person name="Scrascia M."/>
        </authorList>
    </citation>
    <scope>NUCLEOTIDE SEQUENCE [LARGE SCALE GENOMIC DNA]</scope>
    <source>
        <strain evidence="12 13">H1</strain>
    </source>
</reference>
<dbReference type="Pfam" id="PF00589">
    <property type="entry name" value="Phage_integrase"/>
    <property type="match status" value="1"/>
</dbReference>
<gene>
    <name evidence="12" type="ORF">SM757_03730</name>
</gene>
<evidence type="ECO:0000259" key="10">
    <source>
        <dbReference type="PROSITE" id="PS51898"/>
    </source>
</evidence>
<keyword evidence="4" id="KW-0159">Chromosome partition</keyword>
<keyword evidence="5" id="KW-0229">DNA integration</keyword>
<name>A0ABU5I9T4_9BURK</name>
<evidence type="ECO:0000256" key="3">
    <source>
        <dbReference type="ARBA" id="ARBA00022618"/>
    </source>
</evidence>
<evidence type="ECO:0000313" key="12">
    <source>
        <dbReference type="EMBL" id="MDZ5455677.1"/>
    </source>
</evidence>
<evidence type="ECO:0000313" key="13">
    <source>
        <dbReference type="Proteomes" id="UP001293718"/>
    </source>
</evidence>
<dbReference type="InterPro" id="IPR013762">
    <property type="entry name" value="Integrase-like_cat_sf"/>
</dbReference>
<dbReference type="InterPro" id="IPR010998">
    <property type="entry name" value="Integrase_recombinase_N"/>
</dbReference>
<dbReference type="InterPro" id="IPR044068">
    <property type="entry name" value="CB"/>
</dbReference>
<evidence type="ECO:0000256" key="5">
    <source>
        <dbReference type="ARBA" id="ARBA00022908"/>
    </source>
</evidence>
<evidence type="ECO:0000256" key="4">
    <source>
        <dbReference type="ARBA" id="ARBA00022829"/>
    </source>
</evidence>
<dbReference type="SUPFAM" id="SSF56349">
    <property type="entry name" value="DNA breaking-rejoining enzymes"/>
    <property type="match status" value="1"/>
</dbReference>
<dbReference type="InterPro" id="IPR002104">
    <property type="entry name" value="Integrase_catalytic"/>
</dbReference>
<dbReference type="Gene3D" id="1.10.443.10">
    <property type="entry name" value="Intergrase catalytic core"/>
    <property type="match status" value="1"/>
</dbReference>
<feature type="domain" description="Tyr recombinase" evidence="10">
    <location>
        <begin position="350"/>
        <end position="558"/>
    </location>
</feature>
<evidence type="ECO:0000256" key="9">
    <source>
        <dbReference type="PROSITE-ProRule" id="PRU01248"/>
    </source>
</evidence>
<proteinExistence type="predicted"/>
<keyword evidence="3" id="KW-0132">Cell division</keyword>
<dbReference type="PROSITE" id="PS51900">
    <property type="entry name" value="CB"/>
    <property type="match status" value="1"/>
</dbReference>
<keyword evidence="6 9" id="KW-0238">DNA-binding</keyword>
<evidence type="ECO:0000256" key="7">
    <source>
        <dbReference type="ARBA" id="ARBA00023172"/>
    </source>
</evidence>
<comment type="subcellular location">
    <subcellularLocation>
        <location evidence="1">Cytoplasm</location>
    </subcellularLocation>
</comment>
<dbReference type="PANTHER" id="PTHR30349">
    <property type="entry name" value="PHAGE INTEGRASE-RELATED"/>
    <property type="match status" value="1"/>
</dbReference>
<accession>A0ABU5I9T4</accession>
<dbReference type="Gene3D" id="1.10.150.130">
    <property type="match status" value="1"/>
</dbReference>
<protein>
    <submittedName>
        <fullName evidence="12">Site-specific integrase</fullName>
    </submittedName>
</protein>
<evidence type="ECO:0000256" key="2">
    <source>
        <dbReference type="ARBA" id="ARBA00022490"/>
    </source>
</evidence>
<evidence type="ECO:0000259" key="11">
    <source>
        <dbReference type="PROSITE" id="PS51900"/>
    </source>
</evidence>
<dbReference type="InterPro" id="IPR050090">
    <property type="entry name" value="Tyrosine_recombinase_XerCD"/>
</dbReference>
<dbReference type="PANTHER" id="PTHR30349:SF77">
    <property type="entry name" value="TYROSINE RECOMBINASE XERC"/>
    <property type="match status" value="1"/>
</dbReference>
<evidence type="ECO:0000256" key="8">
    <source>
        <dbReference type="ARBA" id="ARBA00023306"/>
    </source>
</evidence>
<feature type="domain" description="Core-binding (CB)" evidence="11">
    <location>
        <begin position="222"/>
        <end position="326"/>
    </location>
</feature>
<evidence type="ECO:0000256" key="1">
    <source>
        <dbReference type="ARBA" id="ARBA00004496"/>
    </source>
</evidence>